<dbReference type="InterPro" id="IPR003594">
    <property type="entry name" value="HATPase_dom"/>
</dbReference>
<comment type="caution">
    <text evidence="17">The sequence shown here is derived from an EMBL/GenBank/DDBJ whole genome shotgun (WGS) entry which is preliminary data.</text>
</comment>
<evidence type="ECO:0000256" key="6">
    <source>
        <dbReference type="ARBA" id="ARBA00022553"/>
    </source>
</evidence>
<dbReference type="SUPFAM" id="SSF55785">
    <property type="entry name" value="PYP-like sensor domain (PAS domain)"/>
    <property type="match status" value="1"/>
</dbReference>
<dbReference type="NCBIfam" id="NF046044">
    <property type="entry name" value="PnpS"/>
    <property type="match status" value="1"/>
</dbReference>
<evidence type="ECO:0000256" key="2">
    <source>
        <dbReference type="ARBA" id="ARBA00004236"/>
    </source>
</evidence>
<keyword evidence="12 13" id="KW-0472">Membrane</keyword>
<evidence type="ECO:0000256" key="3">
    <source>
        <dbReference type="ARBA" id="ARBA00004314"/>
    </source>
</evidence>
<gene>
    <name evidence="17" type="ORF">D3Z33_07670</name>
</gene>
<organism evidence="17 18">
    <name type="scientific">Senegalia massiliensis</name>
    <dbReference type="NCBI Taxonomy" id="1720316"/>
    <lineage>
        <taxon>Bacteria</taxon>
        <taxon>Bacillati</taxon>
        <taxon>Bacillota</taxon>
        <taxon>Clostridia</taxon>
        <taxon>Eubacteriales</taxon>
        <taxon>Clostridiaceae</taxon>
        <taxon>Senegalia</taxon>
    </lineage>
</organism>
<dbReference type="SMART" id="SM00304">
    <property type="entry name" value="HAMP"/>
    <property type="match status" value="1"/>
</dbReference>
<dbReference type="InterPro" id="IPR031967">
    <property type="entry name" value="PhoR_single_Cache-like_dom"/>
</dbReference>
<feature type="transmembrane region" description="Helical" evidence="13">
    <location>
        <begin position="160"/>
        <end position="183"/>
    </location>
</feature>
<keyword evidence="10" id="KW-0067">ATP-binding</keyword>
<keyword evidence="7" id="KW-0808">Transferase</keyword>
<keyword evidence="5" id="KW-1003">Cell membrane</keyword>
<dbReference type="InterPro" id="IPR013767">
    <property type="entry name" value="PAS_fold"/>
</dbReference>
<comment type="catalytic activity">
    <reaction evidence="1">
        <text>ATP + protein L-histidine = ADP + protein N-phospho-L-histidine.</text>
        <dbReference type="EC" id="2.7.13.3"/>
    </reaction>
</comment>
<keyword evidence="8" id="KW-0547">Nucleotide-binding</keyword>
<dbReference type="CDD" id="cd00082">
    <property type="entry name" value="HisKA"/>
    <property type="match status" value="1"/>
</dbReference>
<dbReference type="PROSITE" id="PS50109">
    <property type="entry name" value="HIS_KIN"/>
    <property type="match status" value="1"/>
</dbReference>
<name>A0A845QV09_9CLOT</name>
<dbReference type="Proteomes" id="UP000467132">
    <property type="component" value="Unassembled WGS sequence"/>
</dbReference>
<keyword evidence="13" id="KW-0812">Transmembrane</keyword>
<dbReference type="CDD" id="cd00075">
    <property type="entry name" value="HATPase"/>
    <property type="match status" value="1"/>
</dbReference>
<keyword evidence="11" id="KW-0902">Two-component regulatory system</keyword>
<dbReference type="GO" id="GO:0004721">
    <property type="term" value="F:phosphoprotein phosphatase activity"/>
    <property type="evidence" value="ECO:0007669"/>
    <property type="project" value="TreeGrafter"/>
</dbReference>
<dbReference type="InterPro" id="IPR003660">
    <property type="entry name" value="HAMP_dom"/>
</dbReference>
<proteinExistence type="predicted"/>
<dbReference type="Pfam" id="PF16736">
    <property type="entry name" value="sCache_like"/>
    <property type="match status" value="1"/>
</dbReference>
<keyword evidence="18" id="KW-1185">Reference proteome</keyword>
<dbReference type="InterPro" id="IPR003661">
    <property type="entry name" value="HisK_dim/P_dom"/>
</dbReference>
<accession>A0A845QV09</accession>
<evidence type="ECO:0000256" key="13">
    <source>
        <dbReference type="SAM" id="Phobius"/>
    </source>
</evidence>
<dbReference type="InterPro" id="IPR004358">
    <property type="entry name" value="Sig_transdc_His_kin-like_C"/>
</dbReference>
<dbReference type="PROSITE" id="PS50112">
    <property type="entry name" value="PAS"/>
    <property type="match status" value="1"/>
</dbReference>
<feature type="transmembrane region" description="Helical" evidence="13">
    <location>
        <begin position="6"/>
        <end position="28"/>
    </location>
</feature>
<feature type="domain" description="HAMP" evidence="16">
    <location>
        <begin position="184"/>
        <end position="236"/>
    </location>
</feature>
<dbReference type="SUPFAM" id="SSF47384">
    <property type="entry name" value="Homodimeric domain of signal transducing histidine kinase"/>
    <property type="match status" value="1"/>
</dbReference>
<dbReference type="SUPFAM" id="SSF158472">
    <property type="entry name" value="HAMP domain-like"/>
    <property type="match status" value="1"/>
</dbReference>
<dbReference type="InterPro" id="IPR005467">
    <property type="entry name" value="His_kinase_dom"/>
</dbReference>
<dbReference type="Pfam" id="PF00672">
    <property type="entry name" value="HAMP"/>
    <property type="match status" value="1"/>
</dbReference>
<keyword evidence="13" id="KW-1133">Transmembrane helix</keyword>
<evidence type="ECO:0000256" key="12">
    <source>
        <dbReference type="ARBA" id="ARBA00023136"/>
    </source>
</evidence>
<dbReference type="NCBIfam" id="TIGR00229">
    <property type="entry name" value="sensory_box"/>
    <property type="match status" value="1"/>
</dbReference>
<dbReference type="FunFam" id="3.30.565.10:FF:000023">
    <property type="entry name" value="PAS domain-containing sensor histidine kinase"/>
    <property type="match status" value="1"/>
</dbReference>
<dbReference type="Pfam" id="PF00989">
    <property type="entry name" value="PAS"/>
    <property type="match status" value="1"/>
</dbReference>
<dbReference type="GO" id="GO:0000155">
    <property type="term" value="F:phosphorelay sensor kinase activity"/>
    <property type="evidence" value="ECO:0007669"/>
    <property type="project" value="InterPro"/>
</dbReference>
<dbReference type="Pfam" id="PF00512">
    <property type="entry name" value="HisKA"/>
    <property type="match status" value="1"/>
</dbReference>
<dbReference type="GO" id="GO:0005524">
    <property type="term" value="F:ATP binding"/>
    <property type="evidence" value="ECO:0007669"/>
    <property type="project" value="UniProtKB-KW"/>
</dbReference>
<dbReference type="PRINTS" id="PR00344">
    <property type="entry name" value="BCTRLSENSOR"/>
</dbReference>
<evidence type="ECO:0000256" key="7">
    <source>
        <dbReference type="ARBA" id="ARBA00022679"/>
    </source>
</evidence>
<evidence type="ECO:0000259" key="15">
    <source>
        <dbReference type="PROSITE" id="PS50112"/>
    </source>
</evidence>
<evidence type="ECO:0000256" key="10">
    <source>
        <dbReference type="ARBA" id="ARBA00022840"/>
    </source>
</evidence>
<dbReference type="Gene3D" id="1.10.287.130">
    <property type="match status" value="1"/>
</dbReference>
<dbReference type="GO" id="GO:0005886">
    <property type="term" value="C:plasma membrane"/>
    <property type="evidence" value="ECO:0007669"/>
    <property type="project" value="UniProtKB-SubCell"/>
</dbReference>
<dbReference type="Gene3D" id="3.30.450.20">
    <property type="entry name" value="PAS domain"/>
    <property type="match status" value="1"/>
</dbReference>
<dbReference type="FunFam" id="1.10.287.130:FF:000001">
    <property type="entry name" value="Two-component sensor histidine kinase"/>
    <property type="match status" value="1"/>
</dbReference>
<dbReference type="Pfam" id="PF02518">
    <property type="entry name" value="HATPase_c"/>
    <property type="match status" value="1"/>
</dbReference>
<protein>
    <recommendedName>
        <fullName evidence="4">histidine kinase</fullName>
        <ecNumber evidence="4">2.7.13.3</ecNumber>
    </recommendedName>
</protein>
<dbReference type="GO" id="GO:0045121">
    <property type="term" value="C:membrane raft"/>
    <property type="evidence" value="ECO:0007669"/>
    <property type="project" value="UniProtKB-SubCell"/>
</dbReference>
<dbReference type="Gene3D" id="6.10.340.10">
    <property type="match status" value="1"/>
</dbReference>
<dbReference type="InterPro" id="IPR000014">
    <property type="entry name" value="PAS"/>
</dbReference>
<keyword evidence="9 17" id="KW-0418">Kinase</keyword>
<evidence type="ECO:0000259" key="14">
    <source>
        <dbReference type="PROSITE" id="PS50109"/>
    </source>
</evidence>
<dbReference type="PANTHER" id="PTHR45453">
    <property type="entry name" value="PHOSPHATE REGULON SENSOR PROTEIN PHOR"/>
    <property type="match status" value="1"/>
</dbReference>
<dbReference type="SMART" id="SM00388">
    <property type="entry name" value="HisKA"/>
    <property type="match status" value="1"/>
</dbReference>
<dbReference type="EMBL" id="QXXA01000007">
    <property type="protein sequence ID" value="NBI06737.1"/>
    <property type="molecule type" value="Genomic_DNA"/>
</dbReference>
<evidence type="ECO:0000256" key="9">
    <source>
        <dbReference type="ARBA" id="ARBA00022777"/>
    </source>
</evidence>
<dbReference type="PROSITE" id="PS50885">
    <property type="entry name" value="HAMP"/>
    <property type="match status" value="1"/>
</dbReference>
<evidence type="ECO:0000256" key="8">
    <source>
        <dbReference type="ARBA" id="ARBA00022741"/>
    </source>
</evidence>
<evidence type="ECO:0000256" key="11">
    <source>
        <dbReference type="ARBA" id="ARBA00023012"/>
    </source>
</evidence>
<feature type="domain" description="PAS" evidence="15">
    <location>
        <begin position="241"/>
        <end position="324"/>
    </location>
</feature>
<dbReference type="RefSeq" id="WP_160197216.1">
    <property type="nucleotide sequence ID" value="NZ_QXXA01000007.1"/>
</dbReference>
<dbReference type="SMART" id="SM00387">
    <property type="entry name" value="HATPase_c"/>
    <property type="match status" value="1"/>
</dbReference>
<dbReference type="PANTHER" id="PTHR45453:SF1">
    <property type="entry name" value="PHOSPHATE REGULON SENSOR PROTEIN PHOR"/>
    <property type="match status" value="1"/>
</dbReference>
<dbReference type="InterPro" id="IPR036097">
    <property type="entry name" value="HisK_dim/P_sf"/>
</dbReference>
<dbReference type="InterPro" id="IPR036890">
    <property type="entry name" value="HATPase_C_sf"/>
</dbReference>
<dbReference type="InterPro" id="IPR035965">
    <property type="entry name" value="PAS-like_dom_sf"/>
</dbReference>
<feature type="domain" description="Histidine kinase" evidence="14">
    <location>
        <begin position="367"/>
        <end position="585"/>
    </location>
</feature>
<evidence type="ECO:0000259" key="16">
    <source>
        <dbReference type="PROSITE" id="PS50885"/>
    </source>
</evidence>
<evidence type="ECO:0000256" key="5">
    <source>
        <dbReference type="ARBA" id="ARBA00022475"/>
    </source>
</evidence>
<evidence type="ECO:0000313" key="18">
    <source>
        <dbReference type="Proteomes" id="UP000467132"/>
    </source>
</evidence>
<sequence>MKRRVFIIFSILILIGVIATGSLSISLVRKNYIDNIEKRMISNAKLINSFLKNNLNDYIDLNEISEKYAQEIDSRITIIDKNGNVVGDSHANIEDLKSHINRPEIKKALNGTIGISQRYSNSLNTEMYYVSIPFEQENSNIAAIRLSLPLKYINKYTKKIYMNIIISAFTGLFIAIILAIRYINKLTYPIEQFTKVTRNISKGNYGEKVRINNDDELGILAESFNIMSIELSEKIEELKNSNTNLRAILKSMLNGVIALDTNNNIMYINPSAEKMFSIKNELVRNQSLFEVIQNTKLNSDLEDLLYKDNKESIEIYINHPLTNILKVYTSPITYQDNPNRKIGTLIILEDITEMRKLETMRKDFVANVSHELKTPLTSIKGFIETLKSGAVEDENLRNKFLNIIDEETYRLNNLIEDLLILTDIENSKNKIKHEIINPNISINEVIQFLTELAVEKNITIIDKVNGNLPDIYGNRGWFKQMLINLIDNAIKYTKPNGQITITAYNVSDQLIISIKDTGIGIEKEYLDRLFERFFRVDKARSKKIAGTGLGLAIVKHIVIQFNGDIKVKSEMGKGTEFKIILPIRNK</sequence>
<dbReference type="GO" id="GO:0006355">
    <property type="term" value="P:regulation of DNA-templated transcription"/>
    <property type="evidence" value="ECO:0007669"/>
    <property type="project" value="InterPro"/>
</dbReference>
<evidence type="ECO:0000256" key="4">
    <source>
        <dbReference type="ARBA" id="ARBA00012438"/>
    </source>
</evidence>
<dbReference type="AlphaFoldDB" id="A0A845QV09"/>
<dbReference type="CDD" id="cd00130">
    <property type="entry name" value="PAS"/>
    <property type="match status" value="1"/>
</dbReference>
<dbReference type="SMART" id="SM00091">
    <property type="entry name" value="PAS"/>
    <property type="match status" value="1"/>
</dbReference>
<keyword evidence="6" id="KW-0597">Phosphoprotein</keyword>
<dbReference type="SUPFAM" id="SSF55874">
    <property type="entry name" value="ATPase domain of HSP90 chaperone/DNA topoisomerase II/histidine kinase"/>
    <property type="match status" value="1"/>
</dbReference>
<dbReference type="InterPro" id="IPR050351">
    <property type="entry name" value="BphY/WalK/GraS-like"/>
</dbReference>
<evidence type="ECO:0000256" key="1">
    <source>
        <dbReference type="ARBA" id="ARBA00000085"/>
    </source>
</evidence>
<dbReference type="OrthoDB" id="9813151at2"/>
<dbReference type="EC" id="2.7.13.3" evidence="4"/>
<dbReference type="GO" id="GO:0016036">
    <property type="term" value="P:cellular response to phosphate starvation"/>
    <property type="evidence" value="ECO:0007669"/>
    <property type="project" value="TreeGrafter"/>
</dbReference>
<comment type="subcellular location">
    <subcellularLocation>
        <location evidence="2">Cell membrane</location>
    </subcellularLocation>
    <subcellularLocation>
        <location evidence="3">Membrane raft</location>
        <topology evidence="3">Multi-pass membrane protein</topology>
    </subcellularLocation>
</comment>
<evidence type="ECO:0000313" key="17">
    <source>
        <dbReference type="EMBL" id="NBI06737.1"/>
    </source>
</evidence>
<dbReference type="Gene3D" id="3.30.565.10">
    <property type="entry name" value="Histidine kinase-like ATPase, C-terminal domain"/>
    <property type="match status" value="1"/>
</dbReference>
<dbReference type="CDD" id="cd06225">
    <property type="entry name" value="HAMP"/>
    <property type="match status" value="1"/>
</dbReference>
<reference evidence="17 18" key="1">
    <citation type="submission" date="2018-08" db="EMBL/GenBank/DDBJ databases">
        <title>Murine metabolic-syndrome-specific gut microbial biobank.</title>
        <authorList>
            <person name="Liu C."/>
        </authorList>
    </citation>
    <scope>NUCLEOTIDE SEQUENCE [LARGE SCALE GENOMIC DNA]</scope>
    <source>
        <strain evidence="17 18">583</strain>
    </source>
</reference>